<comment type="caution">
    <text evidence="1">The sequence shown here is derived from an EMBL/GenBank/DDBJ whole genome shotgun (WGS) entry which is preliminary data.</text>
</comment>
<dbReference type="Gene3D" id="3.40.1490.10">
    <property type="entry name" value="Bit1"/>
    <property type="match status" value="1"/>
</dbReference>
<dbReference type="AlphaFoldDB" id="A0A1F7GN23"/>
<dbReference type="InterPro" id="IPR023476">
    <property type="entry name" value="Pep_tRNA_hydro_II_dom_sf"/>
</dbReference>
<accession>A0A1F7GN23</accession>
<gene>
    <name evidence="1" type="ORF">A2866_04660</name>
</gene>
<evidence type="ECO:0008006" key="3">
    <source>
        <dbReference type="Google" id="ProtNLM"/>
    </source>
</evidence>
<evidence type="ECO:0000313" key="2">
    <source>
        <dbReference type="Proteomes" id="UP000177026"/>
    </source>
</evidence>
<dbReference type="EMBL" id="MFZI01000036">
    <property type="protein sequence ID" value="OGK20343.1"/>
    <property type="molecule type" value="Genomic_DNA"/>
</dbReference>
<dbReference type="Pfam" id="PF09391">
    <property type="entry name" value="DUF2000"/>
    <property type="match status" value="1"/>
</dbReference>
<protein>
    <recommendedName>
        <fullName evidence="3">DUF2000 domain-containing protein</fullName>
    </recommendedName>
</protein>
<reference evidence="1 2" key="1">
    <citation type="journal article" date="2016" name="Nat. Commun.">
        <title>Thousands of microbial genomes shed light on interconnected biogeochemical processes in an aquifer system.</title>
        <authorList>
            <person name="Anantharaman K."/>
            <person name="Brown C.T."/>
            <person name="Hug L.A."/>
            <person name="Sharon I."/>
            <person name="Castelle C.J."/>
            <person name="Probst A.J."/>
            <person name="Thomas B.C."/>
            <person name="Singh A."/>
            <person name="Wilkins M.J."/>
            <person name="Karaoz U."/>
            <person name="Brodie E.L."/>
            <person name="Williams K.H."/>
            <person name="Hubbard S.S."/>
            <person name="Banfield J.F."/>
        </authorList>
    </citation>
    <scope>NUCLEOTIDE SEQUENCE [LARGE SCALE GENOMIC DNA]</scope>
</reference>
<dbReference type="SUPFAM" id="SSF102462">
    <property type="entry name" value="Peptidyl-tRNA hydrolase II"/>
    <property type="match status" value="1"/>
</dbReference>
<organism evidence="1 2">
    <name type="scientific">Candidatus Roizmanbacteria bacterium RIFCSPHIGHO2_01_FULL_39_8</name>
    <dbReference type="NCBI Taxonomy" id="1802033"/>
    <lineage>
        <taxon>Bacteria</taxon>
        <taxon>Candidatus Roizmaniibacteriota</taxon>
    </lineage>
</organism>
<sequence length="132" mass="14531">MYKAAIIIDPNQPQGLLTNSVACITSGLFLEGKDYVGHEIKGKDVNYIPITKIPILILKPGNSRLLDLCRRAQETNLKYMAFTKEGQSTTDYDQYEKRVSGLPLESVTLVGLGVVGDEKAINSLIGSLPMFR</sequence>
<dbReference type="Proteomes" id="UP000177026">
    <property type="component" value="Unassembled WGS sequence"/>
</dbReference>
<dbReference type="InterPro" id="IPR018988">
    <property type="entry name" value="DUF2000"/>
</dbReference>
<evidence type="ECO:0000313" key="1">
    <source>
        <dbReference type="EMBL" id="OGK20343.1"/>
    </source>
</evidence>
<proteinExistence type="predicted"/>
<name>A0A1F7GN23_9BACT</name>